<evidence type="ECO:0000256" key="4">
    <source>
        <dbReference type="ARBA" id="ARBA00022795"/>
    </source>
</evidence>
<dbReference type="SUPFAM" id="SSF101116">
    <property type="entry name" value="Flagellar export chaperone FliS"/>
    <property type="match status" value="1"/>
</dbReference>
<evidence type="ECO:0000313" key="7">
    <source>
        <dbReference type="EMBL" id="MBP1936654.1"/>
    </source>
</evidence>
<dbReference type="Gene3D" id="1.20.120.340">
    <property type="entry name" value="Flagellar protein FliS"/>
    <property type="match status" value="1"/>
</dbReference>
<organism evidence="7 8">
    <name type="scientific">Paenibacillus sediminis</name>
    <dbReference type="NCBI Taxonomy" id="664909"/>
    <lineage>
        <taxon>Bacteria</taxon>
        <taxon>Bacillati</taxon>
        <taxon>Bacillota</taxon>
        <taxon>Bacilli</taxon>
        <taxon>Bacillales</taxon>
        <taxon>Paenibacillaceae</taxon>
        <taxon>Paenibacillus</taxon>
    </lineage>
</organism>
<dbReference type="Pfam" id="PF02561">
    <property type="entry name" value="FliS"/>
    <property type="match status" value="1"/>
</dbReference>
<dbReference type="InterPro" id="IPR036584">
    <property type="entry name" value="FliS_sf"/>
</dbReference>
<protein>
    <recommendedName>
        <fullName evidence="6">Flagellar secretion chaperone FliS</fullName>
    </recommendedName>
</protein>
<keyword evidence="7" id="KW-0969">Cilium</keyword>
<gene>
    <name evidence="7" type="ORF">J2Z20_001535</name>
</gene>
<comment type="similarity">
    <text evidence="2 6">Belongs to the FliS family.</text>
</comment>
<keyword evidence="3 6" id="KW-0963">Cytoplasm</keyword>
<evidence type="ECO:0000256" key="2">
    <source>
        <dbReference type="ARBA" id="ARBA00008787"/>
    </source>
</evidence>
<dbReference type="PANTHER" id="PTHR34773">
    <property type="entry name" value="FLAGELLAR SECRETION CHAPERONE FLIS"/>
    <property type="match status" value="1"/>
</dbReference>
<dbReference type="InterPro" id="IPR003713">
    <property type="entry name" value="FliS"/>
</dbReference>
<evidence type="ECO:0000256" key="5">
    <source>
        <dbReference type="ARBA" id="ARBA00023186"/>
    </source>
</evidence>
<dbReference type="PANTHER" id="PTHR34773:SF1">
    <property type="entry name" value="FLAGELLAR SECRETION CHAPERONE FLIS"/>
    <property type="match status" value="1"/>
</dbReference>
<keyword evidence="5" id="KW-0143">Chaperone</keyword>
<dbReference type="PIRSF" id="PIRSF039090">
    <property type="entry name" value="Flis"/>
    <property type="match status" value="1"/>
</dbReference>
<evidence type="ECO:0000313" key="8">
    <source>
        <dbReference type="Proteomes" id="UP001519273"/>
    </source>
</evidence>
<evidence type="ECO:0000256" key="1">
    <source>
        <dbReference type="ARBA" id="ARBA00004514"/>
    </source>
</evidence>
<evidence type="ECO:0000256" key="3">
    <source>
        <dbReference type="ARBA" id="ARBA00022490"/>
    </source>
</evidence>
<keyword evidence="8" id="KW-1185">Reference proteome</keyword>
<sequence length="126" mass="14469">MLQQAAQNQYLNSQVQTASPGDLTLMLYNGCLRFMKMGVISIEQGKIEEKHYNLTRALNIIEELQVTLDMKYDISQNLFALYDYVTRLITTASLKLDVEKLQEAITLMSELRDTWASALKQVKMET</sequence>
<comment type="subcellular location">
    <subcellularLocation>
        <location evidence="1 6">Cytoplasm</location>
        <location evidence="1 6">Cytosol</location>
    </subcellularLocation>
</comment>
<evidence type="ECO:0000256" key="6">
    <source>
        <dbReference type="PIRNR" id="PIRNR039090"/>
    </source>
</evidence>
<keyword evidence="4 6" id="KW-1005">Bacterial flagellum biogenesis</keyword>
<proteinExistence type="inferred from homology"/>
<keyword evidence="7" id="KW-0966">Cell projection</keyword>
<reference evidence="7 8" key="1">
    <citation type="submission" date="2021-03" db="EMBL/GenBank/DDBJ databases">
        <title>Genomic Encyclopedia of Type Strains, Phase IV (KMG-IV): sequencing the most valuable type-strain genomes for metagenomic binning, comparative biology and taxonomic classification.</title>
        <authorList>
            <person name="Goeker M."/>
        </authorList>
    </citation>
    <scope>NUCLEOTIDE SEQUENCE [LARGE SCALE GENOMIC DNA]</scope>
    <source>
        <strain evidence="7 8">DSM 23491</strain>
    </source>
</reference>
<dbReference type="Proteomes" id="UP001519273">
    <property type="component" value="Unassembled WGS sequence"/>
</dbReference>
<accession>A0ABS4H293</accession>
<keyword evidence="7" id="KW-0282">Flagellum</keyword>
<name>A0ABS4H293_9BACL</name>
<dbReference type="EMBL" id="JAGGKP010000002">
    <property type="protein sequence ID" value="MBP1936654.1"/>
    <property type="molecule type" value="Genomic_DNA"/>
</dbReference>
<dbReference type="CDD" id="cd16098">
    <property type="entry name" value="FliS"/>
    <property type="match status" value="1"/>
</dbReference>
<dbReference type="NCBIfam" id="TIGR00208">
    <property type="entry name" value="fliS"/>
    <property type="match status" value="1"/>
</dbReference>
<comment type="caution">
    <text evidence="7">The sequence shown here is derived from an EMBL/GenBank/DDBJ whole genome shotgun (WGS) entry which is preliminary data.</text>
</comment>
<dbReference type="RefSeq" id="WP_209847623.1">
    <property type="nucleotide sequence ID" value="NZ_CBCRVE010000003.1"/>
</dbReference>